<dbReference type="PANTHER" id="PTHR33602">
    <property type="entry name" value="REGULATORY PROTEIN RECX FAMILY PROTEIN"/>
    <property type="match status" value="1"/>
</dbReference>
<protein>
    <recommendedName>
        <fullName evidence="3">Regulatory protein RecX</fullName>
    </recommendedName>
</protein>
<evidence type="ECO:0000256" key="2">
    <source>
        <dbReference type="ARBA" id="ARBA00009695"/>
    </source>
</evidence>
<feature type="non-terminal residue" evidence="6">
    <location>
        <position position="1"/>
    </location>
</feature>
<keyword evidence="4" id="KW-0963">Cytoplasm</keyword>
<dbReference type="InterPro" id="IPR053924">
    <property type="entry name" value="RecX_HTH_2nd"/>
</dbReference>
<dbReference type="Pfam" id="PF02631">
    <property type="entry name" value="RecX_HTH2"/>
    <property type="match status" value="1"/>
</dbReference>
<gene>
    <name evidence="6" type="ORF">OBE_10131</name>
</gene>
<comment type="caution">
    <text evidence="6">The sequence shown here is derived from an EMBL/GenBank/DDBJ whole genome shotgun (WGS) entry which is preliminary data.</text>
</comment>
<evidence type="ECO:0000256" key="3">
    <source>
        <dbReference type="ARBA" id="ARBA00018111"/>
    </source>
</evidence>
<accession>K1SKT9</accession>
<dbReference type="GO" id="GO:0005737">
    <property type="term" value="C:cytoplasm"/>
    <property type="evidence" value="ECO:0007669"/>
    <property type="project" value="UniProtKB-SubCell"/>
</dbReference>
<evidence type="ECO:0000256" key="1">
    <source>
        <dbReference type="ARBA" id="ARBA00004496"/>
    </source>
</evidence>
<evidence type="ECO:0000256" key="4">
    <source>
        <dbReference type="ARBA" id="ARBA00022490"/>
    </source>
</evidence>
<name>K1SKT9_9ZZZZ</name>
<proteinExistence type="inferred from homology"/>
<dbReference type="InterPro" id="IPR003783">
    <property type="entry name" value="Regulatory_RecX"/>
</dbReference>
<dbReference type="Gene3D" id="1.10.10.10">
    <property type="entry name" value="Winged helix-like DNA-binding domain superfamily/Winged helix DNA-binding domain"/>
    <property type="match status" value="1"/>
</dbReference>
<dbReference type="AlphaFoldDB" id="K1SKT9"/>
<organism evidence="6">
    <name type="scientific">human gut metagenome</name>
    <dbReference type="NCBI Taxonomy" id="408170"/>
    <lineage>
        <taxon>unclassified sequences</taxon>
        <taxon>metagenomes</taxon>
        <taxon>organismal metagenomes</taxon>
    </lineage>
</organism>
<dbReference type="EMBL" id="AJWZ01006984">
    <property type="protein sequence ID" value="EKC58203.1"/>
    <property type="molecule type" value="Genomic_DNA"/>
</dbReference>
<dbReference type="PANTHER" id="PTHR33602:SF1">
    <property type="entry name" value="REGULATORY PROTEIN RECX FAMILY PROTEIN"/>
    <property type="match status" value="1"/>
</dbReference>
<reference evidence="6" key="1">
    <citation type="journal article" date="2013" name="Environ. Microbiol.">
        <title>Microbiota from the distal guts of lean and obese adolescents exhibit partial functional redundancy besides clear differences in community structure.</title>
        <authorList>
            <person name="Ferrer M."/>
            <person name="Ruiz A."/>
            <person name="Lanza F."/>
            <person name="Haange S.B."/>
            <person name="Oberbach A."/>
            <person name="Till H."/>
            <person name="Bargiela R."/>
            <person name="Campoy C."/>
            <person name="Segura M.T."/>
            <person name="Richter M."/>
            <person name="von Bergen M."/>
            <person name="Seifert J."/>
            <person name="Suarez A."/>
        </authorList>
    </citation>
    <scope>NUCLEOTIDE SEQUENCE</scope>
</reference>
<sequence>TRKLTQKYPRECAEQAADKLEKLGLINDGEFADMLAQELYTHRKYGVSRVKQELLRRGIDRALAEEVAERLDKDDLNRIILLLQTKYRNNLGDEKGIIRTKNSLLRLGYSYSDIRAAFESIENESF</sequence>
<dbReference type="InterPro" id="IPR036388">
    <property type="entry name" value="WH-like_DNA-bd_sf"/>
</dbReference>
<dbReference type="GO" id="GO:0006282">
    <property type="term" value="P:regulation of DNA repair"/>
    <property type="evidence" value="ECO:0007669"/>
    <property type="project" value="InterPro"/>
</dbReference>
<evidence type="ECO:0000313" key="6">
    <source>
        <dbReference type="EMBL" id="EKC58203.1"/>
    </source>
</evidence>
<feature type="domain" description="RecX second three-helical" evidence="5">
    <location>
        <begin position="27"/>
        <end position="67"/>
    </location>
</feature>
<evidence type="ECO:0000259" key="5">
    <source>
        <dbReference type="Pfam" id="PF02631"/>
    </source>
</evidence>
<comment type="similarity">
    <text evidence="2">Belongs to the RecX family.</text>
</comment>
<comment type="subcellular location">
    <subcellularLocation>
        <location evidence="1">Cytoplasm</location>
    </subcellularLocation>
</comment>